<evidence type="ECO:0000313" key="4">
    <source>
        <dbReference type="EMBL" id="PQB05309.1"/>
    </source>
</evidence>
<sequence>MFIKEFEVRWNDLDANRHLANSSYVNYMSHTRMSFLIQHGLGHKTMIDHNIGPVVFFEHLHYFRESAMQGKIRVSFELGGASEDGMFFRFIHNFYDEKGRNLAHCEMQGGWIDLTSRKLTPLPSELVDKLDQAPKSSDYKVLTQEDMRSNGRRPVDL</sequence>
<keyword evidence="5" id="KW-1185">Reference proteome</keyword>
<dbReference type="Pfam" id="PF13279">
    <property type="entry name" value="4HBT_2"/>
    <property type="match status" value="1"/>
</dbReference>
<dbReference type="CDD" id="cd00586">
    <property type="entry name" value="4HBT"/>
    <property type="match status" value="1"/>
</dbReference>
<gene>
    <name evidence="4" type="ORF">BST85_10750</name>
</gene>
<feature type="region of interest" description="Disordered" evidence="3">
    <location>
        <begin position="137"/>
        <end position="157"/>
    </location>
</feature>
<reference evidence="4 5" key="1">
    <citation type="submission" date="2016-11" db="EMBL/GenBank/DDBJ databases">
        <title>Trade-off between light-utilization and light-protection in marine flavobacteria.</title>
        <authorList>
            <person name="Kumagai Y."/>
        </authorList>
    </citation>
    <scope>NUCLEOTIDE SEQUENCE [LARGE SCALE GENOMIC DNA]</scope>
    <source>
        <strain evidence="4 5">NBRC 107741</strain>
    </source>
</reference>
<dbReference type="Gene3D" id="3.10.129.10">
    <property type="entry name" value="Hotdog Thioesterase"/>
    <property type="match status" value="1"/>
</dbReference>
<comment type="caution">
    <text evidence="4">The sequence shown here is derived from an EMBL/GenBank/DDBJ whole genome shotgun (WGS) entry which is preliminary data.</text>
</comment>
<dbReference type="SUPFAM" id="SSF54637">
    <property type="entry name" value="Thioesterase/thiol ester dehydrase-isomerase"/>
    <property type="match status" value="1"/>
</dbReference>
<proteinExistence type="inferred from homology"/>
<keyword evidence="2" id="KW-0378">Hydrolase</keyword>
<dbReference type="EMBL" id="MQUB01000001">
    <property type="protein sequence ID" value="PQB05309.1"/>
    <property type="molecule type" value="Genomic_DNA"/>
</dbReference>
<dbReference type="RefSeq" id="WP_104813248.1">
    <property type="nucleotide sequence ID" value="NZ_MQUB01000001.1"/>
</dbReference>
<accession>A0A2S7KRR3</accession>
<dbReference type="InterPro" id="IPR050563">
    <property type="entry name" value="4-hydroxybenzoyl-CoA_TE"/>
</dbReference>
<dbReference type="PANTHER" id="PTHR31793:SF27">
    <property type="entry name" value="NOVEL THIOESTERASE SUPERFAMILY DOMAIN AND SAPOSIN A-TYPE DOMAIN CONTAINING PROTEIN (0610012H03RIK)"/>
    <property type="match status" value="1"/>
</dbReference>
<evidence type="ECO:0000313" key="5">
    <source>
        <dbReference type="Proteomes" id="UP000239800"/>
    </source>
</evidence>
<dbReference type="PANTHER" id="PTHR31793">
    <property type="entry name" value="4-HYDROXYBENZOYL-COA THIOESTERASE FAMILY MEMBER"/>
    <property type="match status" value="1"/>
</dbReference>
<name>A0A2S7KRR3_9FLAO</name>
<comment type="similarity">
    <text evidence="1">Belongs to the 4-hydroxybenzoyl-CoA thioesterase family.</text>
</comment>
<evidence type="ECO:0000256" key="3">
    <source>
        <dbReference type="SAM" id="MobiDB-lite"/>
    </source>
</evidence>
<evidence type="ECO:0000256" key="1">
    <source>
        <dbReference type="ARBA" id="ARBA00005953"/>
    </source>
</evidence>
<dbReference type="Proteomes" id="UP000239800">
    <property type="component" value="Unassembled WGS sequence"/>
</dbReference>
<organism evidence="4 5">
    <name type="scientific">Aureitalea marina</name>
    <dbReference type="NCBI Taxonomy" id="930804"/>
    <lineage>
        <taxon>Bacteria</taxon>
        <taxon>Pseudomonadati</taxon>
        <taxon>Bacteroidota</taxon>
        <taxon>Flavobacteriia</taxon>
        <taxon>Flavobacteriales</taxon>
        <taxon>Flavobacteriaceae</taxon>
        <taxon>Aureitalea</taxon>
    </lineage>
</organism>
<feature type="compositionally biased region" description="Basic and acidic residues" evidence="3">
    <location>
        <begin position="143"/>
        <end position="157"/>
    </location>
</feature>
<dbReference type="GO" id="GO:0047617">
    <property type="term" value="F:fatty acyl-CoA hydrolase activity"/>
    <property type="evidence" value="ECO:0007669"/>
    <property type="project" value="TreeGrafter"/>
</dbReference>
<dbReference type="AlphaFoldDB" id="A0A2S7KRR3"/>
<evidence type="ECO:0000256" key="2">
    <source>
        <dbReference type="ARBA" id="ARBA00022801"/>
    </source>
</evidence>
<dbReference type="InterPro" id="IPR029069">
    <property type="entry name" value="HotDog_dom_sf"/>
</dbReference>
<protein>
    <submittedName>
        <fullName evidence="4">Thioesterase</fullName>
    </submittedName>
</protein>
<dbReference type="OrthoDB" id="760345at2"/>